<reference evidence="1 2" key="1">
    <citation type="journal article" date="2014" name="Am. J. Bot.">
        <title>Genome assembly and annotation for red clover (Trifolium pratense; Fabaceae).</title>
        <authorList>
            <person name="Istvanek J."/>
            <person name="Jaros M."/>
            <person name="Krenek A."/>
            <person name="Repkova J."/>
        </authorList>
    </citation>
    <scope>NUCLEOTIDE SEQUENCE [LARGE SCALE GENOMIC DNA]</scope>
    <source>
        <strain evidence="2">cv. Tatra</strain>
        <tissue evidence="1">Young leaves</tissue>
    </source>
</reference>
<name>A0A2K3KCG8_TRIPR</name>
<gene>
    <name evidence="1" type="ORF">L195_g053789</name>
</gene>
<proteinExistence type="predicted"/>
<dbReference type="AlphaFoldDB" id="A0A2K3KCG8"/>
<feature type="non-terminal residue" evidence="1">
    <location>
        <position position="1"/>
    </location>
</feature>
<evidence type="ECO:0000313" key="2">
    <source>
        <dbReference type="Proteomes" id="UP000236291"/>
    </source>
</evidence>
<evidence type="ECO:0000313" key="1">
    <source>
        <dbReference type="EMBL" id="PNX63990.1"/>
    </source>
</evidence>
<dbReference type="EMBL" id="ASHM01091936">
    <property type="protein sequence ID" value="PNX63990.1"/>
    <property type="molecule type" value="Genomic_DNA"/>
</dbReference>
<sequence>DLLIKRAKFEAFAQRTLATTSEQRQCTKGPWREVASHREQHQVMFAQRTLARVGEHMQSVLGNSRELASSGEKMLSKAV</sequence>
<reference evidence="1 2" key="2">
    <citation type="journal article" date="2017" name="Front. Plant Sci.">
        <title>Gene Classification and Mining of Molecular Markers Useful in Red Clover (Trifolium pratense) Breeding.</title>
        <authorList>
            <person name="Istvanek J."/>
            <person name="Dluhosova J."/>
            <person name="Dluhos P."/>
            <person name="Patkova L."/>
            <person name="Nedelnik J."/>
            <person name="Repkova J."/>
        </authorList>
    </citation>
    <scope>NUCLEOTIDE SEQUENCE [LARGE SCALE GENOMIC DNA]</scope>
    <source>
        <strain evidence="2">cv. Tatra</strain>
        <tissue evidence="1">Young leaves</tissue>
    </source>
</reference>
<accession>A0A2K3KCG8</accession>
<organism evidence="1 2">
    <name type="scientific">Trifolium pratense</name>
    <name type="common">Red clover</name>
    <dbReference type="NCBI Taxonomy" id="57577"/>
    <lineage>
        <taxon>Eukaryota</taxon>
        <taxon>Viridiplantae</taxon>
        <taxon>Streptophyta</taxon>
        <taxon>Embryophyta</taxon>
        <taxon>Tracheophyta</taxon>
        <taxon>Spermatophyta</taxon>
        <taxon>Magnoliopsida</taxon>
        <taxon>eudicotyledons</taxon>
        <taxon>Gunneridae</taxon>
        <taxon>Pentapetalae</taxon>
        <taxon>rosids</taxon>
        <taxon>fabids</taxon>
        <taxon>Fabales</taxon>
        <taxon>Fabaceae</taxon>
        <taxon>Papilionoideae</taxon>
        <taxon>50 kb inversion clade</taxon>
        <taxon>NPAAA clade</taxon>
        <taxon>Hologalegina</taxon>
        <taxon>IRL clade</taxon>
        <taxon>Trifolieae</taxon>
        <taxon>Trifolium</taxon>
    </lineage>
</organism>
<dbReference type="Proteomes" id="UP000236291">
    <property type="component" value="Unassembled WGS sequence"/>
</dbReference>
<comment type="caution">
    <text evidence="1">The sequence shown here is derived from an EMBL/GenBank/DDBJ whole genome shotgun (WGS) entry which is preliminary data.</text>
</comment>
<protein>
    <submittedName>
        <fullName evidence="1">Uncharacterized protein</fullName>
    </submittedName>
</protein>